<reference evidence="4" key="1">
    <citation type="submission" date="2020-05" db="EMBL/GenBank/DDBJ databases">
        <title>Phylogenomic resolution of chytrid fungi.</title>
        <authorList>
            <person name="Stajich J.E."/>
            <person name="Amses K."/>
            <person name="Simmons R."/>
            <person name="Seto K."/>
            <person name="Myers J."/>
            <person name="Bonds A."/>
            <person name="Quandt C.A."/>
            <person name="Barry K."/>
            <person name="Liu P."/>
            <person name="Grigoriev I."/>
            <person name="Longcore J.E."/>
            <person name="James T.Y."/>
        </authorList>
    </citation>
    <scope>NUCLEOTIDE SEQUENCE</scope>
    <source>
        <strain evidence="4">JEL0318</strain>
    </source>
</reference>
<dbReference type="AlphaFoldDB" id="A0AAD5S6F3"/>
<dbReference type="GO" id="GO:0005739">
    <property type="term" value="C:mitochondrion"/>
    <property type="evidence" value="ECO:0007669"/>
    <property type="project" value="TreeGrafter"/>
</dbReference>
<name>A0AAD5S6F3_9FUNG</name>
<proteinExistence type="inferred from homology"/>
<dbReference type="InterPro" id="IPR036663">
    <property type="entry name" value="Fumarylacetoacetase_C_sf"/>
</dbReference>
<evidence type="ECO:0000259" key="3">
    <source>
        <dbReference type="Pfam" id="PF01557"/>
    </source>
</evidence>
<dbReference type="GO" id="GO:0018773">
    <property type="term" value="F:acetylpyruvate hydrolase activity"/>
    <property type="evidence" value="ECO:0007669"/>
    <property type="project" value="TreeGrafter"/>
</dbReference>
<keyword evidence="5" id="KW-1185">Reference proteome</keyword>
<gene>
    <name evidence="4" type="ORF">HK097_002109</name>
</gene>
<dbReference type="EMBL" id="JADGJD010001441">
    <property type="protein sequence ID" value="KAJ3042136.1"/>
    <property type="molecule type" value="Genomic_DNA"/>
</dbReference>
<sequence length="231" mass="24984">MPFRNFTSQARKIVAIGRNYAEHAKELGNEVPKAPFFFLKPTSSFVTEPNAIEVPKGAVVHHEVELGLIIGKDGRDIPATQADSYIAGYFLALDMTARNLQDEAKKKGLPWSVAKGFDTFTPVGKFIEKSAIPNPDAFRLWLKIDGKSVQDGPTSDMMFKIPQLIEHVSSVMKLEKGDVILTGTPSGVGPVQPGQTLTGGIRPLNSSNDISTFSFPVINRPGSGLFGSGKL</sequence>
<dbReference type="Gene3D" id="3.90.850.10">
    <property type="entry name" value="Fumarylacetoacetase-like, C-terminal domain"/>
    <property type="match status" value="1"/>
</dbReference>
<dbReference type="Pfam" id="PF01557">
    <property type="entry name" value="FAA_hydrolase"/>
    <property type="match status" value="1"/>
</dbReference>
<dbReference type="SUPFAM" id="SSF56529">
    <property type="entry name" value="FAH"/>
    <property type="match status" value="1"/>
</dbReference>
<evidence type="ECO:0000256" key="2">
    <source>
        <dbReference type="ARBA" id="ARBA00022723"/>
    </source>
</evidence>
<evidence type="ECO:0000313" key="5">
    <source>
        <dbReference type="Proteomes" id="UP001212841"/>
    </source>
</evidence>
<evidence type="ECO:0000256" key="1">
    <source>
        <dbReference type="ARBA" id="ARBA00010211"/>
    </source>
</evidence>
<dbReference type="PANTHER" id="PTHR11820">
    <property type="entry name" value="ACYLPYRUVASE"/>
    <property type="match status" value="1"/>
</dbReference>
<feature type="domain" description="Fumarylacetoacetase-like C-terminal" evidence="3">
    <location>
        <begin position="12"/>
        <end position="197"/>
    </location>
</feature>
<dbReference type="GO" id="GO:0019752">
    <property type="term" value="P:carboxylic acid metabolic process"/>
    <property type="evidence" value="ECO:0007669"/>
    <property type="project" value="UniProtKB-ARBA"/>
</dbReference>
<keyword evidence="2" id="KW-0479">Metal-binding</keyword>
<dbReference type="InterPro" id="IPR011234">
    <property type="entry name" value="Fumarylacetoacetase-like_C"/>
</dbReference>
<dbReference type="FunFam" id="3.90.850.10:FF:000003">
    <property type="entry name" value="Fumarylacetoacetate hydrolase domain-containing 1"/>
    <property type="match status" value="1"/>
</dbReference>
<dbReference type="GO" id="GO:0046872">
    <property type="term" value="F:metal ion binding"/>
    <property type="evidence" value="ECO:0007669"/>
    <property type="project" value="UniProtKB-KW"/>
</dbReference>
<comment type="similarity">
    <text evidence="1">Belongs to the FAH family.</text>
</comment>
<evidence type="ECO:0000313" key="4">
    <source>
        <dbReference type="EMBL" id="KAJ3042136.1"/>
    </source>
</evidence>
<protein>
    <recommendedName>
        <fullName evidence="3">Fumarylacetoacetase-like C-terminal domain-containing protein</fullName>
    </recommendedName>
</protein>
<dbReference type="PANTHER" id="PTHR11820:SF7">
    <property type="entry name" value="ACYLPYRUVASE FAHD1, MITOCHONDRIAL"/>
    <property type="match status" value="1"/>
</dbReference>
<dbReference type="Proteomes" id="UP001212841">
    <property type="component" value="Unassembled WGS sequence"/>
</dbReference>
<organism evidence="4 5">
    <name type="scientific">Rhizophlyctis rosea</name>
    <dbReference type="NCBI Taxonomy" id="64517"/>
    <lineage>
        <taxon>Eukaryota</taxon>
        <taxon>Fungi</taxon>
        <taxon>Fungi incertae sedis</taxon>
        <taxon>Chytridiomycota</taxon>
        <taxon>Chytridiomycota incertae sedis</taxon>
        <taxon>Chytridiomycetes</taxon>
        <taxon>Rhizophlyctidales</taxon>
        <taxon>Rhizophlyctidaceae</taxon>
        <taxon>Rhizophlyctis</taxon>
    </lineage>
</organism>
<accession>A0AAD5S6F3</accession>
<comment type="caution">
    <text evidence="4">The sequence shown here is derived from an EMBL/GenBank/DDBJ whole genome shotgun (WGS) entry which is preliminary data.</text>
</comment>